<keyword evidence="1" id="KW-0175">Coiled coil</keyword>
<feature type="region of interest" description="Disordered" evidence="2">
    <location>
        <begin position="1"/>
        <end position="81"/>
    </location>
</feature>
<gene>
    <name evidence="3" type="ORF">EIP91_011802</name>
</gene>
<feature type="compositionally biased region" description="Polar residues" evidence="2">
    <location>
        <begin position="63"/>
        <end position="72"/>
    </location>
</feature>
<name>A0A4R0RVN6_9APHY</name>
<proteinExistence type="predicted"/>
<evidence type="ECO:0000313" key="3">
    <source>
        <dbReference type="EMBL" id="TCD67938.1"/>
    </source>
</evidence>
<accession>A0A4R0RVN6</accession>
<sequence>MSKLTFGPPDLAADTSTSFGPEQASSISHDPHCGVQRRGHRERKDVSFPYASAKRVSARRPTSLDNETSATPESRENALRKDASDLSITVKRTTKRFLERRPELASDVALIIYVARRCRTLRHKSTAPLFLATPPGISMLEQLGIQNPEESFTRTAKQFYDDSLQVPGPELALTSLTLDSEESSTRAGSSTQRTAFSHMAESTIDEELQSEVAALRSQVKSMESRLALLEQKLPRPQAPAVLPHDAFSHGVLADPMLSYDVNALNPGNMYPTMDVSSNSALAQTLNNTTIWPGIQQSFYRNSPTFDMGL</sequence>
<feature type="compositionally biased region" description="Polar residues" evidence="2">
    <location>
        <begin position="14"/>
        <end position="28"/>
    </location>
</feature>
<evidence type="ECO:0000256" key="2">
    <source>
        <dbReference type="SAM" id="MobiDB-lite"/>
    </source>
</evidence>
<dbReference type="AlphaFoldDB" id="A0A4R0RVN6"/>
<keyword evidence="4" id="KW-1185">Reference proteome</keyword>
<evidence type="ECO:0000313" key="4">
    <source>
        <dbReference type="Proteomes" id="UP000292702"/>
    </source>
</evidence>
<evidence type="ECO:0000256" key="1">
    <source>
        <dbReference type="SAM" id="Coils"/>
    </source>
</evidence>
<reference evidence="3 4" key="1">
    <citation type="submission" date="2018-11" db="EMBL/GenBank/DDBJ databases">
        <title>Genome assembly of Steccherinum ochraceum LE-BIN_3174, the white-rot fungus of the Steccherinaceae family (The Residual Polyporoid clade, Polyporales, Basidiomycota).</title>
        <authorList>
            <person name="Fedorova T.V."/>
            <person name="Glazunova O.A."/>
            <person name="Landesman E.O."/>
            <person name="Moiseenko K.V."/>
            <person name="Psurtseva N.V."/>
            <person name="Savinova O.S."/>
            <person name="Shakhova N.V."/>
            <person name="Tyazhelova T.V."/>
            <person name="Vasina D.V."/>
        </authorList>
    </citation>
    <scope>NUCLEOTIDE SEQUENCE [LARGE SCALE GENOMIC DNA]</scope>
    <source>
        <strain evidence="3 4">LE-BIN_3174</strain>
    </source>
</reference>
<dbReference type="Proteomes" id="UP000292702">
    <property type="component" value="Unassembled WGS sequence"/>
</dbReference>
<comment type="caution">
    <text evidence="3">The sequence shown here is derived from an EMBL/GenBank/DDBJ whole genome shotgun (WGS) entry which is preliminary data.</text>
</comment>
<organism evidence="3 4">
    <name type="scientific">Steccherinum ochraceum</name>
    <dbReference type="NCBI Taxonomy" id="92696"/>
    <lineage>
        <taxon>Eukaryota</taxon>
        <taxon>Fungi</taxon>
        <taxon>Dikarya</taxon>
        <taxon>Basidiomycota</taxon>
        <taxon>Agaricomycotina</taxon>
        <taxon>Agaricomycetes</taxon>
        <taxon>Polyporales</taxon>
        <taxon>Steccherinaceae</taxon>
        <taxon>Steccherinum</taxon>
    </lineage>
</organism>
<protein>
    <submittedName>
        <fullName evidence="3">Uncharacterized protein</fullName>
    </submittedName>
</protein>
<dbReference type="EMBL" id="RWJN01000081">
    <property type="protein sequence ID" value="TCD67938.1"/>
    <property type="molecule type" value="Genomic_DNA"/>
</dbReference>
<feature type="coiled-coil region" evidence="1">
    <location>
        <begin position="205"/>
        <end position="232"/>
    </location>
</feature>